<dbReference type="RefSeq" id="XP_014160793.1">
    <property type="nucleotide sequence ID" value="XM_014305318.1"/>
</dbReference>
<dbReference type="AlphaFoldDB" id="A0A0L0GDD0"/>
<keyword evidence="3" id="KW-1185">Reference proteome</keyword>
<sequence>MGLRRSDSETRARLGKLIVGAAVLGGNQAAENAVKSKLINGVLASDSKIAKGLVVAAAADDNYIAQAALTNKALQSESKAAKAVVGVAMLDDDNAGVQNVVMSHTINKAMNSDSKLAKGAVVVAAVDDNYQAQSALAHKAVNSESKVAKTMVVAAAVNDGAAAENAIMSKTAHVAMTTDSKLAKTVVAGAALNDNYIAQSAIVHNLLEDGPSGASMMAVAGNGGDEDQTQVMDADFKDMKLSTAKKADTQTASDSSPLPSHSNVNMYAPEPYYLVRPHMTVFPPPVFSQHVQYPPTTAYYPPPVY</sequence>
<reference evidence="2 3" key="1">
    <citation type="submission" date="2011-02" db="EMBL/GenBank/DDBJ databases">
        <title>The Genome Sequence of Sphaeroforma arctica JP610.</title>
        <authorList>
            <consortium name="The Broad Institute Genome Sequencing Platform"/>
            <person name="Russ C."/>
            <person name="Cuomo C."/>
            <person name="Young S.K."/>
            <person name="Zeng Q."/>
            <person name="Gargeya S."/>
            <person name="Alvarado L."/>
            <person name="Berlin A."/>
            <person name="Chapman S.B."/>
            <person name="Chen Z."/>
            <person name="Freedman E."/>
            <person name="Gellesch M."/>
            <person name="Goldberg J."/>
            <person name="Griggs A."/>
            <person name="Gujja S."/>
            <person name="Heilman E."/>
            <person name="Heiman D."/>
            <person name="Howarth C."/>
            <person name="Mehta T."/>
            <person name="Neiman D."/>
            <person name="Pearson M."/>
            <person name="Roberts A."/>
            <person name="Saif S."/>
            <person name="Shea T."/>
            <person name="Shenoy N."/>
            <person name="Sisk P."/>
            <person name="Stolte C."/>
            <person name="Sykes S."/>
            <person name="White J."/>
            <person name="Yandava C."/>
            <person name="Burger G."/>
            <person name="Gray M.W."/>
            <person name="Holland P.W.H."/>
            <person name="King N."/>
            <person name="Lang F.B.F."/>
            <person name="Roger A.J."/>
            <person name="Ruiz-Trillo I."/>
            <person name="Haas B."/>
            <person name="Nusbaum C."/>
            <person name="Birren B."/>
        </authorList>
    </citation>
    <scope>NUCLEOTIDE SEQUENCE [LARGE SCALE GENOMIC DNA]</scope>
    <source>
        <strain evidence="2 3">JP610</strain>
    </source>
</reference>
<organism evidence="2 3">
    <name type="scientific">Sphaeroforma arctica JP610</name>
    <dbReference type="NCBI Taxonomy" id="667725"/>
    <lineage>
        <taxon>Eukaryota</taxon>
        <taxon>Ichthyosporea</taxon>
        <taxon>Ichthyophonida</taxon>
        <taxon>Sphaeroforma</taxon>
    </lineage>
</organism>
<proteinExistence type="predicted"/>
<dbReference type="Proteomes" id="UP000054560">
    <property type="component" value="Unassembled WGS sequence"/>
</dbReference>
<gene>
    <name evidence="2" type="ORF">SARC_00986</name>
</gene>
<name>A0A0L0GDD0_9EUKA</name>
<feature type="compositionally biased region" description="Polar residues" evidence="1">
    <location>
        <begin position="249"/>
        <end position="263"/>
    </location>
</feature>
<dbReference type="EMBL" id="KQ241631">
    <property type="protein sequence ID" value="KNC86891.1"/>
    <property type="molecule type" value="Genomic_DNA"/>
</dbReference>
<evidence type="ECO:0000313" key="2">
    <source>
        <dbReference type="EMBL" id="KNC86891.1"/>
    </source>
</evidence>
<protein>
    <submittedName>
        <fullName evidence="2">Uncharacterized protein</fullName>
    </submittedName>
</protein>
<evidence type="ECO:0000313" key="3">
    <source>
        <dbReference type="Proteomes" id="UP000054560"/>
    </source>
</evidence>
<evidence type="ECO:0000256" key="1">
    <source>
        <dbReference type="SAM" id="MobiDB-lite"/>
    </source>
</evidence>
<feature type="region of interest" description="Disordered" evidence="1">
    <location>
        <begin position="244"/>
        <end position="263"/>
    </location>
</feature>
<dbReference type="GeneID" id="25901490"/>
<accession>A0A0L0GDD0</accession>